<dbReference type="Pfam" id="PF00005">
    <property type="entry name" value="ABC_tran"/>
    <property type="match status" value="1"/>
</dbReference>
<comment type="caution">
    <text evidence="7">The sequence shown here is derived from an EMBL/GenBank/DDBJ whole genome shotgun (WGS) entry which is preliminary data.</text>
</comment>
<gene>
    <name evidence="8" type="ORF">GKD88_13015</name>
    <name evidence="7" type="ORF">GKE08_13345</name>
</gene>
<dbReference type="InterPro" id="IPR010982">
    <property type="entry name" value="Lambda_DNA-bd_dom_sf"/>
</dbReference>
<dbReference type="OrthoDB" id="1651389at2"/>
<comment type="similarity">
    <text evidence="1">Belongs to the ABC transporter superfamily.</text>
</comment>
<dbReference type="InterPro" id="IPR001387">
    <property type="entry name" value="Cro/C1-type_HTH"/>
</dbReference>
<evidence type="ECO:0000256" key="2">
    <source>
        <dbReference type="ARBA" id="ARBA00022448"/>
    </source>
</evidence>
<dbReference type="InterPro" id="IPR027417">
    <property type="entry name" value="P-loop_NTPase"/>
</dbReference>
<evidence type="ECO:0000256" key="4">
    <source>
        <dbReference type="ARBA" id="ARBA00022840"/>
    </source>
</evidence>
<dbReference type="SMART" id="SM00382">
    <property type="entry name" value="AAA"/>
    <property type="match status" value="1"/>
</dbReference>
<dbReference type="InterPro" id="IPR017911">
    <property type="entry name" value="MacB-like_ATP-bd"/>
</dbReference>
<proteinExistence type="inferred from homology"/>
<keyword evidence="3" id="KW-0547">Nucleotide-binding</keyword>
<dbReference type="PANTHER" id="PTHR42798:SF7">
    <property type="entry name" value="ALPHA-D-RIBOSE 1-METHYLPHOSPHONATE 5-TRIPHOSPHATE SYNTHASE SUBUNIT PHNL"/>
    <property type="match status" value="1"/>
</dbReference>
<dbReference type="PANTHER" id="PTHR42798">
    <property type="entry name" value="LIPOPROTEIN-RELEASING SYSTEM ATP-BINDING PROTEIN LOLD"/>
    <property type="match status" value="1"/>
</dbReference>
<dbReference type="EMBL" id="WKPI01000026">
    <property type="protein sequence ID" value="MSC34042.1"/>
    <property type="molecule type" value="Genomic_DNA"/>
</dbReference>
<dbReference type="EMBL" id="WKPJ01000024">
    <property type="protein sequence ID" value="MSA90312.1"/>
    <property type="molecule type" value="Genomic_DNA"/>
</dbReference>
<dbReference type="InterPro" id="IPR003593">
    <property type="entry name" value="AAA+_ATPase"/>
</dbReference>
<evidence type="ECO:0000313" key="8">
    <source>
        <dbReference type="EMBL" id="MSC34042.1"/>
    </source>
</evidence>
<name>A0A6N7S9I7_9FIRM</name>
<dbReference type="CDD" id="cd00093">
    <property type="entry name" value="HTH_XRE"/>
    <property type="match status" value="1"/>
</dbReference>
<keyword evidence="2" id="KW-0813">Transport</keyword>
<evidence type="ECO:0000256" key="3">
    <source>
        <dbReference type="ARBA" id="ARBA00022741"/>
    </source>
</evidence>
<evidence type="ECO:0000313" key="9">
    <source>
        <dbReference type="Proteomes" id="UP000433575"/>
    </source>
</evidence>
<dbReference type="GO" id="GO:0098796">
    <property type="term" value="C:membrane protein complex"/>
    <property type="evidence" value="ECO:0007669"/>
    <property type="project" value="UniProtKB-ARBA"/>
</dbReference>
<dbReference type="SMART" id="SM00530">
    <property type="entry name" value="HTH_XRE"/>
    <property type="match status" value="1"/>
</dbReference>
<dbReference type="FunFam" id="3.40.50.300:FF:000032">
    <property type="entry name" value="Export ABC transporter ATP-binding protein"/>
    <property type="match status" value="1"/>
</dbReference>
<sequence>MDQVKIGRFIAACRKAGGWTQSEIAAQLGVSDKAVSKWETGKSLPDYPLLLPLCSLLKITLNELLLAERISDAEYKEKSDQILYDMIGQWLGQDQALPQRKRNHSCPVLNVSHVRKIYTEEEVKTLAVDDVSFEVEKGSFIGIMGASGCGKTTLLKLIATMDRVSEGTIEIAGQPLQALTEPQLAQFRGTHLGFIFQEYNLLDTLTLRENIALALAIRSTAPAHSQKFIEELAEKFEIAEVLDQFPYAVSGGQRQRCACARAIASHPSLILADEPTGALDSRSARQLLEMLVMLRRDYGATLLMATHDVMSASYCDRILFMRDGRIQTELERSSLSKQAYFTEILKTLTDVTERAVHGA</sequence>
<dbReference type="Proteomes" id="UP000433575">
    <property type="component" value="Unassembled WGS sequence"/>
</dbReference>
<protein>
    <submittedName>
        <fullName evidence="7">ATP-binding cassette domain-containing protein</fullName>
    </submittedName>
</protein>
<dbReference type="Pfam" id="PF01381">
    <property type="entry name" value="HTH_3"/>
    <property type="match status" value="1"/>
</dbReference>
<dbReference type="SUPFAM" id="SSF47413">
    <property type="entry name" value="lambda repressor-like DNA-binding domains"/>
    <property type="match status" value="1"/>
</dbReference>
<dbReference type="Gene3D" id="3.40.50.300">
    <property type="entry name" value="P-loop containing nucleotide triphosphate hydrolases"/>
    <property type="match status" value="1"/>
</dbReference>
<dbReference type="GO" id="GO:0003677">
    <property type="term" value="F:DNA binding"/>
    <property type="evidence" value="ECO:0007669"/>
    <property type="project" value="InterPro"/>
</dbReference>
<evidence type="ECO:0000259" key="6">
    <source>
        <dbReference type="PROSITE" id="PS50943"/>
    </source>
</evidence>
<accession>A0A6N7S9I7</accession>
<dbReference type="GO" id="GO:0016887">
    <property type="term" value="F:ATP hydrolysis activity"/>
    <property type="evidence" value="ECO:0007669"/>
    <property type="project" value="InterPro"/>
</dbReference>
<keyword evidence="4 7" id="KW-0067">ATP-binding</keyword>
<dbReference type="AlphaFoldDB" id="A0A6N7S9I7"/>
<feature type="domain" description="HTH cro/C1-type" evidence="6">
    <location>
        <begin position="10"/>
        <end position="64"/>
    </location>
</feature>
<evidence type="ECO:0000259" key="5">
    <source>
        <dbReference type="PROSITE" id="PS50893"/>
    </source>
</evidence>
<feature type="domain" description="ABC transporter" evidence="5">
    <location>
        <begin position="109"/>
        <end position="348"/>
    </location>
</feature>
<dbReference type="PROSITE" id="PS50943">
    <property type="entry name" value="HTH_CROC1"/>
    <property type="match status" value="1"/>
</dbReference>
<dbReference type="Gene3D" id="1.10.260.40">
    <property type="entry name" value="lambda repressor-like DNA-binding domains"/>
    <property type="match status" value="1"/>
</dbReference>
<evidence type="ECO:0000313" key="10">
    <source>
        <dbReference type="Proteomes" id="UP000480929"/>
    </source>
</evidence>
<evidence type="ECO:0000313" key="7">
    <source>
        <dbReference type="EMBL" id="MSA90312.1"/>
    </source>
</evidence>
<dbReference type="CDD" id="cd03255">
    <property type="entry name" value="ABC_MJ0796_LolCDE_FtsE"/>
    <property type="match status" value="1"/>
</dbReference>
<dbReference type="GO" id="GO:0005524">
    <property type="term" value="F:ATP binding"/>
    <property type="evidence" value="ECO:0007669"/>
    <property type="project" value="UniProtKB-KW"/>
</dbReference>
<evidence type="ECO:0000256" key="1">
    <source>
        <dbReference type="ARBA" id="ARBA00005417"/>
    </source>
</evidence>
<dbReference type="GO" id="GO:0022857">
    <property type="term" value="F:transmembrane transporter activity"/>
    <property type="evidence" value="ECO:0007669"/>
    <property type="project" value="UniProtKB-ARBA"/>
</dbReference>
<reference evidence="9 10" key="1">
    <citation type="journal article" date="2019" name="Nat. Med.">
        <title>A library of human gut bacterial isolates paired with longitudinal multiomics data enables mechanistic microbiome research.</title>
        <authorList>
            <person name="Poyet M."/>
            <person name="Groussin M."/>
            <person name="Gibbons S.M."/>
            <person name="Avila-Pacheco J."/>
            <person name="Jiang X."/>
            <person name="Kearney S.M."/>
            <person name="Perrotta A.R."/>
            <person name="Berdy B."/>
            <person name="Zhao S."/>
            <person name="Lieberman T.D."/>
            <person name="Swanson P.K."/>
            <person name="Smith M."/>
            <person name="Roesemann S."/>
            <person name="Alexander J.E."/>
            <person name="Rich S.A."/>
            <person name="Livny J."/>
            <person name="Vlamakis H."/>
            <person name="Clish C."/>
            <person name="Bullock K."/>
            <person name="Deik A."/>
            <person name="Scott J."/>
            <person name="Pierce K.A."/>
            <person name="Xavier R.J."/>
            <person name="Alm E.J."/>
        </authorList>
    </citation>
    <scope>NUCLEOTIDE SEQUENCE [LARGE SCALE GENOMIC DNA]</scope>
    <source>
        <strain evidence="7 9">BIOML-A4</strain>
        <strain evidence="8 10">BIOML-A5</strain>
    </source>
</reference>
<keyword evidence="10" id="KW-1185">Reference proteome</keyword>
<dbReference type="PROSITE" id="PS50893">
    <property type="entry name" value="ABC_TRANSPORTER_2"/>
    <property type="match status" value="1"/>
</dbReference>
<organism evidence="7 9">
    <name type="scientific">Holdemania massiliensis</name>
    <dbReference type="NCBI Taxonomy" id="1468449"/>
    <lineage>
        <taxon>Bacteria</taxon>
        <taxon>Bacillati</taxon>
        <taxon>Bacillota</taxon>
        <taxon>Erysipelotrichia</taxon>
        <taxon>Erysipelotrichales</taxon>
        <taxon>Erysipelotrichaceae</taxon>
        <taxon>Holdemania</taxon>
    </lineage>
</organism>
<dbReference type="SUPFAM" id="SSF52540">
    <property type="entry name" value="P-loop containing nucleoside triphosphate hydrolases"/>
    <property type="match status" value="1"/>
</dbReference>
<dbReference type="Proteomes" id="UP000480929">
    <property type="component" value="Unassembled WGS sequence"/>
</dbReference>
<dbReference type="InterPro" id="IPR003439">
    <property type="entry name" value="ABC_transporter-like_ATP-bd"/>
</dbReference>